<reference evidence="2 3" key="1">
    <citation type="submission" date="2016-01" db="EMBL/GenBank/DDBJ databases">
        <authorList>
            <person name="Oliw E.H."/>
        </authorList>
    </citation>
    <scope>NUCLEOTIDE SEQUENCE [LARGE SCALE GENOMIC DNA]</scope>
    <source>
        <strain evidence="2 3">Zutra 3-1</strain>
    </source>
</reference>
<organism evidence="2 3">
    <name type="scientific">Agrobacterium deltaense Zutra 3/1</name>
    <dbReference type="NCBI Taxonomy" id="1183427"/>
    <lineage>
        <taxon>Bacteria</taxon>
        <taxon>Pseudomonadati</taxon>
        <taxon>Pseudomonadota</taxon>
        <taxon>Alphaproteobacteria</taxon>
        <taxon>Hyphomicrobiales</taxon>
        <taxon>Rhizobiaceae</taxon>
        <taxon>Rhizobium/Agrobacterium group</taxon>
        <taxon>Agrobacterium</taxon>
    </lineage>
</organism>
<keyword evidence="1" id="KW-0472">Membrane</keyword>
<sequence length="194" mass="21704">MADITIGAIGAAIIAALISILSLVLGKEQKISEFRQAWIDELRKALVSYISGINAVADEVRTQLDKGKVDYSTLLPHYKPLNDASTNIKLRVNDEEEPAKALLASMEEFEKLASRNADLTPDNIKRVEKSFLEASNTLLKCEWKRVKRGEKTFIVTKWSLIGMVLFLFVASGLGWFKTNQDPAPKNPMLHFLDL</sequence>
<gene>
    <name evidence="2" type="ORF">AGR7C_Cc70047</name>
</gene>
<protein>
    <recommendedName>
        <fullName evidence="4">Methyl-accepting chemotaxis protein</fullName>
    </recommendedName>
</protein>
<proteinExistence type="predicted"/>
<evidence type="ECO:0000313" key="2">
    <source>
        <dbReference type="EMBL" id="CUX38524.1"/>
    </source>
</evidence>
<accession>A0A1S7QLW4</accession>
<evidence type="ECO:0000256" key="1">
    <source>
        <dbReference type="SAM" id="Phobius"/>
    </source>
</evidence>
<feature type="transmembrane region" description="Helical" evidence="1">
    <location>
        <begin position="6"/>
        <end position="26"/>
    </location>
</feature>
<dbReference type="Proteomes" id="UP000191987">
    <property type="component" value="Unassembled WGS sequence"/>
</dbReference>
<dbReference type="AlphaFoldDB" id="A0A1S7QLW4"/>
<feature type="transmembrane region" description="Helical" evidence="1">
    <location>
        <begin position="154"/>
        <end position="176"/>
    </location>
</feature>
<keyword evidence="1" id="KW-1133">Transmembrane helix</keyword>
<keyword evidence="1" id="KW-0812">Transmembrane</keyword>
<name>A0A1S7QLW4_9HYPH</name>
<evidence type="ECO:0008006" key="4">
    <source>
        <dbReference type="Google" id="ProtNLM"/>
    </source>
</evidence>
<dbReference type="EMBL" id="FBWG01000024">
    <property type="protein sequence ID" value="CUX38524.1"/>
    <property type="molecule type" value="Genomic_DNA"/>
</dbReference>
<dbReference type="RefSeq" id="WP_080816028.1">
    <property type="nucleotide sequence ID" value="NZ_LT009748.1"/>
</dbReference>
<evidence type="ECO:0000313" key="3">
    <source>
        <dbReference type="Proteomes" id="UP000191987"/>
    </source>
</evidence>